<sequence>MSWLSNLRALAGSLGSSATRPVSDVATGERLMRQIERHAKATLTSYEEKRRLEAQTFVEDFEAARRIGGGALADRFLAAIQSCNDAQVKRDQALIDAIRPALRKFSASERADFFDYLGLLQRSFGWVVEMNNYGVFVHLRGSELTSNFGRACSFLWRELLQVGFEVDGARAALVLALLGEEIPGLRLKGSISYPKGMPKLGVVREIERAARNGLALTAADRQNAARIIALICDVPEYRRHTGPEKTDLPLIVSLKAIAGVDQQDGFFARMRDCKVPRVPDLGYTEPSPECIAFWDAVLVEAARLLDEAERFGAEKGAMKSWLADPALFAGLFGGGDDPLFTFGWWNRNTKGEKGFSEYSGNALHAILHEEIRDDSFLKLPPLTPEVTKELRERAKTIDNDWPFDFATQGIPGIEMFALGGKDPSGSLLNHLADPGDGAPGKTWLKECGRLIGAFGVDTVLDCFGRWMALGIGQRISEIDMTAKNNIAIYAAAFNKYHVSLYPETIPEADTAEYAREVRRSALKAIVRAPGITRWRRSVSPEVSRYDVPKLTAAYSENNQIVGRGIALGLSCVPAEQAVPMLEKFASGLLVTHYEKHICRSPKAMSDIVWSLGQIGTREAAFGLGRIRRQIADKMMLKTIDRALAEAGKQLGLAPDDMQEIAMADHGIGAGGIRAVALGGMTVELVVASSTKAGLFTVEANGKRKRGIAKAFLALEGGKEIAEELQSAAADIEIILPEARRRIEAAWREGRNWDFAGWQDRLVDNGLLRTLTERLIWRFSGLDGPDVVAMIRNGVFIGPDGAELASPGEASHAHLWHPRESPAETVAAWRNHLTENRIRQPFIQAWRPIYLLTDAERATATYSNRFAGHILEQAPAMGILKKRGWQAYNRTMDGNSAEHERVRLALPHFGVAAEYWIAGIGSRIQEGKAAEHGGRLFAFISCDRVSFYALDKNGKPGGEPISLESVPARAFCEAMYDIDSIVGRTSIGADRNWQDRGAGAAHPLSQVPEFVDYHRRYSSGQASELARSRHDFLAKLLPGLAIADHCSLNSDFLMVDGKLATYKINLGSGNILIAPNDRYLCIVPAGRSEAESYVPYEGDEILSLIISKAMMLADDGHIEDKSILHQIEAGR</sequence>
<dbReference type="EMBL" id="JAVIIS010000002">
    <property type="protein sequence ID" value="MDX8438427.1"/>
    <property type="molecule type" value="Genomic_DNA"/>
</dbReference>
<dbReference type="Proteomes" id="UP001272097">
    <property type="component" value="Unassembled WGS sequence"/>
</dbReference>
<dbReference type="InterPro" id="IPR056639">
    <property type="entry name" value="DUF7737"/>
</dbReference>
<dbReference type="Pfam" id="PF13569">
    <property type="entry name" value="DUF4132"/>
    <property type="match status" value="1"/>
</dbReference>
<accession>A0ABU4WU33</accession>
<evidence type="ECO:0000313" key="3">
    <source>
        <dbReference type="EMBL" id="MDX8438427.1"/>
    </source>
</evidence>
<evidence type="ECO:0000259" key="1">
    <source>
        <dbReference type="Pfam" id="PF13569"/>
    </source>
</evidence>
<comment type="caution">
    <text evidence="3">The sequence shown here is derived from an EMBL/GenBank/DDBJ whole genome shotgun (WGS) entry which is preliminary data.</text>
</comment>
<reference evidence="3 4" key="1">
    <citation type="submission" date="2023-08" db="EMBL/GenBank/DDBJ databases">
        <title>Implementing the SeqCode for naming new Mesorhizobium species isolated from Vachellia karroo root nodules.</title>
        <authorList>
            <person name="Van Lill M."/>
        </authorList>
    </citation>
    <scope>NUCLEOTIDE SEQUENCE [LARGE SCALE GENOMIC DNA]</scope>
    <source>
        <strain evidence="3 4">VK3E</strain>
    </source>
</reference>
<evidence type="ECO:0000313" key="4">
    <source>
        <dbReference type="Proteomes" id="UP001272097"/>
    </source>
</evidence>
<evidence type="ECO:0000259" key="2">
    <source>
        <dbReference type="Pfam" id="PF24879"/>
    </source>
</evidence>
<protein>
    <submittedName>
        <fullName evidence="3">DUF4132 domain-containing protein</fullName>
    </submittedName>
</protein>
<feature type="domain" description="DUF4132" evidence="1">
    <location>
        <begin position="719"/>
        <end position="884"/>
    </location>
</feature>
<proteinExistence type="predicted"/>
<keyword evidence="4" id="KW-1185">Reference proteome</keyword>
<feature type="domain" description="DUF7737" evidence="2">
    <location>
        <begin position="1026"/>
        <end position="1126"/>
    </location>
</feature>
<name>A0ABU4WU33_9HYPH</name>
<gene>
    <name evidence="3" type="ORF">RFM51_02400</name>
</gene>
<dbReference type="Pfam" id="PF24879">
    <property type="entry name" value="DUF7737"/>
    <property type="match status" value="1"/>
</dbReference>
<organism evidence="3 4">
    <name type="scientific">Mesorhizobium australafricanum</name>
    <dbReference type="NCBI Taxonomy" id="3072311"/>
    <lineage>
        <taxon>Bacteria</taxon>
        <taxon>Pseudomonadati</taxon>
        <taxon>Pseudomonadota</taxon>
        <taxon>Alphaproteobacteria</taxon>
        <taxon>Hyphomicrobiales</taxon>
        <taxon>Phyllobacteriaceae</taxon>
        <taxon>Mesorhizobium</taxon>
    </lineage>
</organism>
<dbReference type="InterPro" id="IPR025406">
    <property type="entry name" value="DUF4132"/>
</dbReference>
<dbReference type="RefSeq" id="WP_320212260.1">
    <property type="nucleotide sequence ID" value="NZ_JAVIIS010000002.1"/>
</dbReference>